<keyword evidence="1" id="KW-0812">Transmembrane</keyword>
<keyword evidence="1" id="KW-1133">Transmembrane helix</keyword>
<name>A0A161YNE8_9GAMM</name>
<accession>A0A161YNE8</accession>
<gene>
    <name evidence="2" type="ORF">N478_03405</name>
</gene>
<dbReference type="PATRIC" id="fig|1365257.3.peg.3715"/>
<dbReference type="AlphaFoldDB" id="A0A161YNE8"/>
<organism evidence="2 3">
    <name type="scientific">Pseudoalteromonas luteoviolacea S4060-1</name>
    <dbReference type="NCBI Taxonomy" id="1365257"/>
    <lineage>
        <taxon>Bacteria</taxon>
        <taxon>Pseudomonadati</taxon>
        <taxon>Pseudomonadota</taxon>
        <taxon>Gammaproteobacteria</taxon>
        <taxon>Alteromonadales</taxon>
        <taxon>Pseudoalteromonadaceae</taxon>
        <taxon>Pseudoalteromonas</taxon>
    </lineage>
</organism>
<reference evidence="2 3" key="1">
    <citation type="submission" date="2013-07" db="EMBL/GenBank/DDBJ databases">
        <title>Comparative Genomic and Metabolomic Analysis of Twelve Strains of Pseudoalteromonas luteoviolacea.</title>
        <authorList>
            <person name="Vynne N.G."/>
            <person name="Mansson M."/>
            <person name="Gram L."/>
        </authorList>
    </citation>
    <scope>NUCLEOTIDE SEQUENCE [LARGE SCALE GENOMIC DNA]</scope>
    <source>
        <strain evidence="2 3">S4060-1</strain>
    </source>
</reference>
<evidence type="ECO:0000313" key="2">
    <source>
        <dbReference type="EMBL" id="KZN63309.1"/>
    </source>
</evidence>
<keyword evidence="1" id="KW-0472">Membrane</keyword>
<feature type="transmembrane region" description="Helical" evidence="1">
    <location>
        <begin position="27"/>
        <end position="47"/>
    </location>
</feature>
<evidence type="ECO:0000256" key="1">
    <source>
        <dbReference type="SAM" id="Phobius"/>
    </source>
</evidence>
<dbReference type="Proteomes" id="UP000076661">
    <property type="component" value="Unassembled WGS sequence"/>
</dbReference>
<dbReference type="EMBL" id="AUXX01000034">
    <property type="protein sequence ID" value="KZN63309.1"/>
    <property type="molecule type" value="Genomic_DNA"/>
</dbReference>
<proteinExistence type="predicted"/>
<protein>
    <submittedName>
        <fullName evidence="2">Uncharacterized protein</fullName>
    </submittedName>
</protein>
<sequence length="91" mass="10349">MKYLSVLYIFVYLLFKKDVNLIIGNEYIGYIAFLISIVVSVMSSYYFKVIGGMGICAMIYNKVASFRDLIESQPIVQFIIQAVKELMGNVS</sequence>
<comment type="caution">
    <text evidence="2">The sequence shown here is derived from an EMBL/GenBank/DDBJ whole genome shotgun (WGS) entry which is preliminary data.</text>
</comment>
<evidence type="ECO:0000313" key="3">
    <source>
        <dbReference type="Proteomes" id="UP000076661"/>
    </source>
</evidence>